<dbReference type="PROSITE" id="PS50850">
    <property type="entry name" value="MFS"/>
    <property type="match status" value="1"/>
</dbReference>
<evidence type="ECO:0000313" key="4">
    <source>
        <dbReference type="EMBL" id="KAE8312668.1"/>
    </source>
</evidence>
<accession>A0A5N6VWP3</accession>
<evidence type="ECO:0000256" key="1">
    <source>
        <dbReference type="ARBA" id="ARBA00004141"/>
    </source>
</evidence>
<reference evidence="5" key="1">
    <citation type="submission" date="2019-04" db="EMBL/GenBank/DDBJ databases">
        <title>Friends and foes A comparative genomics studyof 23 Aspergillus species from section Flavi.</title>
        <authorList>
            <consortium name="DOE Joint Genome Institute"/>
            <person name="Kjaerbolling I."/>
            <person name="Vesth T."/>
            <person name="Frisvad J.C."/>
            <person name="Nybo J.L."/>
            <person name="Theobald S."/>
            <person name="Kildgaard S."/>
            <person name="Isbrandt T."/>
            <person name="Kuo A."/>
            <person name="Sato A."/>
            <person name="Lyhne E.K."/>
            <person name="Kogle M.E."/>
            <person name="Wiebenga A."/>
            <person name="Kun R.S."/>
            <person name="Lubbers R.J."/>
            <person name="Makela M.R."/>
            <person name="Barry K."/>
            <person name="Chovatia M."/>
            <person name="Clum A."/>
            <person name="Daum C."/>
            <person name="Haridas S."/>
            <person name="He G."/>
            <person name="LaButti K."/>
            <person name="Lipzen A."/>
            <person name="Mondo S."/>
            <person name="Riley R."/>
            <person name="Salamov A."/>
            <person name="Simmons B.A."/>
            <person name="Magnuson J.K."/>
            <person name="Henrissat B."/>
            <person name="Mortensen U.H."/>
            <person name="Larsen T.O."/>
            <person name="Devries R.P."/>
            <person name="Grigoriev I.V."/>
            <person name="Machida M."/>
            <person name="Baker S.E."/>
            <person name="Andersen M.R."/>
        </authorList>
    </citation>
    <scope>NUCLEOTIDE SEQUENCE [LARGE SCALE GENOMIC DNA]</scope>
    <source>
        <strain evidence="5">CBS 130015</strain>
    </source>
</reference>
<comment type="subcellular location">
    <subcellularLocation>
        <location evidence="1">Membrane</location>
        <topology evidence="1">Multi-pass membrane protein</topology>
    </subcellularLocation>
</comment>
<dbReference type="InterPro" id="IPR011701">
    <property type="entry name" value="MFS"/>
</dbReference>
<keyword evidence="2" id="KW-0812">Transmembrane</keyword>
<keyword evidence="2" id="KW-0472">Membrane</keyword>
<dbReference type="Gene3D" id="1.20.1250.20">
    <property type="entry name" value="MFS general substrate transporter like domains"/>
    <property type="match status" value="1"/>
</dbReference>
<name>A0A5N6VWP3_9EURO</name>
<organism evidence="4 5">
    <name type="scientific">Aspergillus transmontanensis</name>
    <dbReference type="NCBI Taxonomy" id="1034304"/>
    <lineage>
        <taxon>Eukaryota</taxon>
        <taxon>Fungi</taxon>
        <taxon>Dikarya</taxon>
        <taxon>Ascomycota</taxon>
        <taxon>Pezizomycotina</taxon>
        <taxon>Eurotiomycetes</taxon>
        <taxon>Eurotiomycetidae</taxon>
        <taxon>Eurotiales</taxon>
        <taxon>Aspergillaceae</taxon>
        <taxon>Aspergillus</taxon>
        <taxon>Aspergillus subgen. Circumdati</taxon>
    </lineage>
</organism>
<keyword evidence="2" id="KW-1133">Transmembrane helix</keyword>
<feature type="domain" description="Major facilitator superfamily (MFS) profile" evidence="3">
    <location>
        <begin position="1"/>
        <end position="91"/>
    </location>
</feature>
<feature type="transmembrane region" description="Helical" evidence="2">
    <location>
        <begin position="34"/>
        <end position="56"/>
    </location>
</feature>
<dbReference type="GO" id="GO:0016020">
    <property type="term" value="C:membrane"/>
    <property type="evidence" value="ECO:0007669"/>
    <property type="project" value="UniProtKB-SubCell"/>
</dbReference>
<sequence length="91" mass="9249">MCAIGVNHTASTAGFAFVAPILNFINIDIGPGQVIWVSLVYTLGLAIGLTLVGSLIDLFGRRWFFVAGALMGVTGAAVCATANAIPVLIGG</sequence>
<dbReference type="InterPro" id="IPR036259">
    <property type="entry name" value="MFS_trans_sf"/>
</dbReference>
<keyword evidence="5" id="KW-1185">Reference proteome</keyword>
<dbReference type="InterPro" id="IPR020846">
    <property type="entry name" value="MFS_dom"/>
</dbReference>
<dbReference type="Proteomes" id="UP000325433">
    <property type="component" value="Unassembled WGS sequence"/>
</dbReference>
<evidence type="ECO:0000256" key="2">
    <source>
        <dbReference type="SAM" id="Phobius"/>
    </source>
</evidence>
<proteinExistence type="predicted"/>
<evidence type="ECO:0000313" key="5">
    <source>
        <dbReference type="Proteomes" id="UP000325433"/>
    </source>
</evidence>
<evidence type="ECO:0000259" key="3">
    <source>
        <dbReference type="PROSITE" id="PS50850"/>
    </source>
</evidence>
<feature type="transmembrane region" description="Helical" evidence="2">
    <location>
        <begin position="63"/>
        <end position="89"/>
    </location>
</feature>
<dbReference type="SUPFAM" id="SSF103473">
    <property type="entry name" value="MFS general substrate transporter"/>
    <property type="match status" value="1"/>
</dbReference>
<dbReference type="AlphaFoldDB" id="A0A5N6VWP3"/>
<gene>
    <name evidence="4" type="ORF">BDV41DRAFT_577360</name>
</gene>
<dbReference type="EMBL" id="ML738331">
    <property type="protein sequence ID" value="KAE8312668.1"/>
    <property type="molecule type" value="Genomic_DNA"/>
</dbReference>
<protein>
    <recommendedName>
        <fullName evidence="3">Major facilitator superfamily (MFS) profile domain-containing protein</fullName>
    </recommendedName>
</protein>
<dbReference type="GO" id="GO:0022857">
    <property type="term" value="F:transmembrane transporter activity"/>
    <property type="evidence" value="ECO:0007669"/>
    <property type="project" value="InterPro"/>
</dbReference>
<dbReference type="Pfam" id="PF07690">
    <property type="entry name" value="MFS_1"/>
    <property type="match status" value="1"/>
</dbReference>